<dbReference type="RefSeq" id="WP_208148645.1">
    <property type="nucleotide sequence ID" value="NZ_JAGETV010000008.1"/>
</dbReference>
<keyword evidence="6" id="KW-0812">Transmembrane</keyword>
<accession>A0ABS3Q4H4</accession>
<keyword evidence="3 5" id="KW-0175">Coiled coil</keyword>
<evidence type="ECO:0000256" key="3">
    <source>
        <dbReference type="ARBA" id="ARBA00023054"/>
    </source>
</evidence>
<evidence type="ECO:0000313" key="8">
    <source>
        <dbReference type="Proteomes" id="UP000664835"/>
    </source>
</evidence>
<keyword evidence="6" id="KW-0472">Membrane</keyword>
<comment type="similarity">
    <text evidence="2">Belongs to the RmuC family.</text>
</comment>
<comment type="caution">
    <text evidence="7">The sequence shown here is derived from an EMBL/GenBank/DDBJ whole genome shotgun (WGS) entry which is preliminary data.</text>
</comment>
<evidence type="ECO:0000256" key="4">
    <source>
        <dbReference type="ARBA" id="ARBA00023172"/>
    </source>
</evidence>
<feature type="coiled-coil region" evidence="5">
    <location>
        <begin position="43"/>
        <end position="147"/>
    </location>
</feature>
<dbReference type="Proteomes" id="UP000664835">
    <property type="component" value="Unassembled WGS sequence"/>
</dbReference>
<dbReference type="EMBL" id="JAGETV010000008">
    <property type="protein sequence ID" value="MBO1927166.1"/>
    <property type="molecule type" value="Genomic_DNA"/>
</dbReference>
<dbReference type="Pfam" id="PF02646">
    <property type="entry name" value="RmuC"/>
    <property type="match status" value="1"/>
</dbReference>
<feature type="coiled-coil region" evidence="5">
    <location>
        <begin position="200"/>
        <end position="227"/>
    </location>
</feature>
<keyword evidence="8" id="KW-1185">Reference proteome</keyword>
<keyword evidence="6" id="KW-1133">Transmembrane helix</keyword>
<keyword evidence="4" id="KW-0233">DNA recombination</keyword>
<organism evidence="7 8">
    <name type="scientific">Thiomicrorhabdus marina</name>
    <dbReference type="NCBI Taxonomy" id="2818442"/>
    <lineage>
        <taxon>Bacteria</taxon>
        <taxon>Pseudomonadati</taxon>
        <taxon>Pseudomonadota</taxon>
        <taxon>Gammaproteobacteria</taxon>
        <taxon>Thiotrichales</taxon>
        <taxon>Piscirickettsiaceae</taxon>
        <taxon>Thiomicrorhabdus</taxon>
    </lineage>
</organism>
<gene>
    <name evidence="7" type="primary">rmuC</name>
    <name evidence="7" type="ORF">J3998_06210</name>
</gene>
<feature type="transmembrane region" description="Helical" evidence="6">
    <location>
        <begin position="6"/>
        <end position="26"/>
    </location>
</feature>
<evidence type="ECO:0000256" key="6">
    <source>
        <dbReference type="SAM" id="Phobius"/>
    </source>
</evidence>
<dbReference type="PANTHER" id="PTHR30563:SF0">
    <property type="entry name" value="DNA RECOMBINATION PROTEIN RMUC"/>
    <property type="match status" value="1"/>
</dbReference>
<sequence>MNTIPIYFWPALFFAGFFIYTSYHFYRQWRQEQSLNQQRELDRQAVQLQLDNLLLQQAEWQEEGRLLNEKLGLLSDAKGQVLQLEKQLQESRQQFALHEQKVEQLQVQLSDAQAKLATAETSLRLSQQNSEEKLAFQQEAKQQLELAFKNLAGQIFDQKKQEFSQLNKDSVQSLLQPMQSSLEQFKQRIETTHKESIEGRATLQQQLKQLQELNSQMTEEAKNLTQALKGDSKTQGNWGELVLERLLERSGLREGIEFDREKSFQQADGSRLRPDVVLNLPDNKHIIIDSKVSLKDYEAALNSDEANAQGKALKSHLQSLRKHIDALASKRYEHLELLNAPDFVLMFIPVEGAYLMAIEAEPGIFEDAFDKRVAVVTPTTLFTSLKTIEQLWRYERQSENTVKLVKRAAEVHDKFVGFIDSFEKIGKQLETVQGSYQQARTRLIQGNGNLVRQAEMLKELAGKTKKELPEHLLNEAQGSKLLTEDER</sequence>
<name>A0ABS3Q4H4_9GAMM</name>
<proteinExistence type="inferred from homology"/>
<comment type="function">
    <text evidence="1">Involved in DNA recombination.</text>
</comment>
<evidence type="ECO:0000256" key="1">
    <source>
        <dbReference type="ARBA" id="ARBA00003416"/>
    </source>
</evidence>
<dbReference type="PANTHER" id="PTHR30563">
    <property type="entry name" value="DNA RECOMBINATION PROTEIN RMUC"/>
    <property type="match status" value="1"/>
</dbReference>
<protein>
    <submittedName>
        <fullName evidence="7">DNA recombination protein RmuC</fullName>
    </submittedName>
</protein>
<evidence type="ECO:0000256" key="5">
    <source>
        <dbReference type="SAM" id="Coils"/>
    </source>
</evidence>
<evidence type="ECO:0000313" key="7">
    <source>
        <dbReference type="EMBL" id="MBO1927166.1"/>
    </source>
</evidence>
<reference evidence="7 8" key="1">
    <citation type="submission" date="2021-03" db="EMBL/GenBank/DDBJ databases">
        <title>Thiomicrorhabdus sp.nov.,novel sulfur-oxidizing bacteria isolated from coastal sediment.</title>
        <authorList>
            <person name="Liu X."/>
        </authorList>
    </citation>
    <scope>NUCLEOTIDE SEQUENCE [LARGE SCALE GENOMIC DNA]</scope>
    <source>
        <strain evidence="7 8">6S2-11</strain>
    </source>
</reference>
<dbReference type="InterPro" id="IPR003798">
    <property type="entry name" value="DNA_recombination_RmuC"/>
</dbReference>
<evidence type="ECO:0000256" key="2">
    <source>
        <dbReference type="ARBA" id="ARBA00009840"/>
    </source>
</evidence>